<reference evidence="10" key="1">
    <citation type="journal article" date="2019" name="Curr. Biol.">
        <title>Genome Sequence of Striga asiatica Provides Insight into the Evolution of Plant Parasitism.</title>
        <authorList>
            <person name="Yoshida S."/>
            <person name="Kim S."/>
            <person name="Wafula E.K."/>
            <person name="Tanskanen J."/>
            <person name="Kim Y.M."/>
            <person name="Honaas L."/>
            <person name="Yang Z."/>
            <person name="Spallek T."/>
            <person name="Conn C.E."/>
            <person name="Ichihashi Y."/>
            <person name="Cheong K."/>
            <person name="Cui S."/>
            <person name="Der J.P."/>
            <person name="Gundlach H."/>
            <person name="Jiao Y."/>
            <person name="Hori C."/>
            <person name="Ishida J.K."/>
            <person name="Kasahara H."/>
            <person name="Kiba T."/>
            <person name="Kim M.S."/>
            <person name="Koo N."/>
            <person name="Laohavisit A."/>
            <person name="Lee Y.H."/>
            <person name="Lumba S."/>
            <person name="McCourt P."/>
            <person name="Mortimer J.C."/>
            <person name="Mutuku J.M."/>
            <person name="Nomura T."/>
            <person name="Sasaki-Sekimoto Y."/>
            <person name="Seto Y."/>
            <person name="Wang Y."/>
            <person name="Wakatake T."/>
            <person name="Sakakibara H."/>
            <person name="Demura T."/>
            <person name="Yamaguchi S."/>
            <person name="Yoneyama K."/>
            <person name="Manabe R.I."/>
            <person name="Nelson D.C."/>
            <person name="Schulman A.H."/>
            <person name="Timko M.P."/>
            <person name="dePamphilis C.W."/>
            <person name="Choi D."/>
            <person name="Shirasu K."/>
        </authorList>
    </citation>
    <scope>NUCLEOTIDE SEQUENCE [LARGE SCALE GENOMIC DNA]</scope>
    <source>
        <strain evidence="10">cv. UVA1</strain>
    </source>
</reference>
<keyword evidence="10" id="KW-1185">Reference proteome</keyword>
<protein>
    <submittedName>
        <fullName evidence="9">Basic helix-loop-helix (BHLH) DNA-bindingsuperfamily protein</fullName>
    </submittedName>
</protein>
<feature type="region of interest" description="Disordered" evidence="7">
    <location>
        <begin position="241"/>
        <end position="267"/>
    </location>
</feature>
<evidence type="ECO:0000256" key="5">
    <source>
        <dbReference type="ARBA" id="ARBA00023163"/>
    </source>
</evidence>
<organism evidence="9 10">
    <name type="scientific">Striga asiatica</name>
    <name type="common">Asiatic witchweed</name>
    <name type="synonym">Buchnera asiatica</name>
    <dbReference type="NCBI Taxonomy" id="4170"/>
    <lineage>
        <taxon>Eukaryota</taxon>
        <taxon>Viridiplantae</taxon>
        <taxon>Streptophyta</taxon>
        <taxon>Embryophyta</taxon>
        <taxon>Tracheophyta</taxon>
        <taxon>Spermatophyta</taxon>
        <taxon>Magnoliopsida</taxon>
        <taxon>eudicotyledons</taxon>
        <taxon>Gunneridae</taxon>
        <taxon>Pentapetalae</taxon>
        <taxon>asterids</taxon>
        <taxon>lamiids</taxon>
        <taxon>Lamiales</taxon>
        <taxon>Orobanchaceae</taxon>
        <taxon>Buchnereae</taxon>
        <taxon>Striga</taxon>
    </lineage>
</organism>
<dbReference type="InterPro" id="IPR045843">
    <property type="entry name" value="IND-like"/>
</dbReference>
<dbReference type="PROSITE" id="PS50888">
    <property type="entry name" value="BHLH"/>
    <property type="match status" value="1"/>
</dbReference>
<evidence type="ECO:0000313" key="9">
    <source>
        <dbReference type="EMBL" id="GER48166.1"/>
    </source>
</evidence>
<comment type="caution">
    <text evidence="9">The sequence shown here is derived from an EMBL/GenBank/DDBJ whole genome shotgun (WGS) entry which is preliminary data.</text>
</comment>
<dbReference type="GO" id="GO:0000978">
    <property type="term" value="F:RNA polymerase II cis-regulatory region sequence-specific DNA binding"/>
    <property type="evidence" value="ECO:0007669"/>
    <property type="project" value="TreeGrafter"/>
</dbReference>
<gene>
    <name evidence="9" type="ORF">STAS_25318</name>
</gene>
<keyword evidence="6" id="KW-0539">Nucleus</keyword>
<comment type="subcellular location">
    <subcellularLocation>
        <location evidence="1">Nucleus</location>
    </subcellularLocation>
</comment>
<dbReference type="Gene3D" id="4.10.280.10">
    <property type="entry name" value="Helix-loop-helix DNA-binding domain"/>
    <property type="match status" value="1"/>
</dbReference>
<dbReference type="CDD" id="cd11393">
    <property type="entry name" value="bHLH_AtbHLH_like"/>
    <property type="match status" value="1"/>
</dbReference>
<evidence type="ECO:0000256" key="2">
    <source>
        <dbReference type="ARBA" id="ARBA00011738"/>
    </source>
</evidence>
<dbReference type="GO" id="GO:0005634">
    <property type="term" value="C:nucleus"/>
    <property type="evidence" value="ECO:0007669"/>
    <property type="project" value="UniProtKB-SubCell"/>
</dbReference>
<dbReference type="PANTHER" id="PTHR16223">
    <property type="entry name" value="TRANSCRIPTION FACTOR BHLH83-RELATED"/>
    <property type="match status" value="1"/>
</dbReference>
<dbReference type="FunFam" id="4.10.280.10:FF:000032">
    <property type="entry name" value="Transcription factor bHLH123 family"/>
    <property type="match status" value="1"/>
</dbReference>
<dbReference type="PANTHER" id="PTHR16223:SF238">
    <property type="entry name" value="TRANSCRIPTION FACTOR BHLH114"/>
    <property type="match status" value="1"/>
</dbReference>
<dbReference type="InterPro" id="IPR011598">
    <property type="entry name" value="bHLH_dom"/>
</dbReference>
<dbReference type="AlphaFoldDB" id="A0A5A7QT62"/>
<evidence type="ECO:0000313" key="10">
    <source>
        <dbReference type="Proteomes" id="UP000325081"/>
    </source>
</evidence>
<dbReference type="SUPFAM" id="SSF47459">
    <property type="entry name" value="HLH, helix-loop-helix DNA-binding domain"/>
    <property type="match status" value="1"/>
</dbReference>
<evidence type="ECO:0000256" key="4">
    <source>
        <dbReference type="ARBA" id="ARBA00023125"/>
    </source>
</evidence>
<keyword evidence="3" id="KW-0805">Transcription regulation</keyword>
<dbReference type="InterPro" id="IPR036638">
    <property type="entry name" value="HLH_DNA-bd_sf"/>
</dbReference>
<feature type="region of interest" description="Disordered" evidence="7">
    <location>
        <begin position="34"/>
        <end position="59"/>
    </location>
</feature>
<evidence type="ECO:0000256" key="6">
    <source>
        <dbReference type="ARBA" id="ARBA00023242"/>
    </source>
</evidence>
<dbReference type="Proteomes" id="UP000325081">
    <property type="component" value="Unassembled WGS sequence"/>
</dbReference>
<keyword evidence="5" id="KW-0804">Transcription</keyword>
<dbReference type="InterPro" id="IPR045239">
    <property type="entry name" value="bHLH95_bHLH"/>
</dbReference>
<name>A0A5A7QT62_STRAF</name>
<sequence length="383" mass="42456">MEEQVQGGVCGGNLWVDRSTKFFLSSSINGPKSFGWPSHDRATGSLSGDSAGSVLHEPSPENVSIVSTLEMMGINLSTTLDDDNWNQDLIHESQKSQENYSHNLQASSAPLGLVDPRMNIDGQNLGFQYNTNSFDYKLPLLQTLLDVGPNRQSIPNIHQAINYGPSQNYVSRAEICPTLPNNVQETRHANDRFEFANNYAPFWNASTSSFAASSQARLIRPSSLHNSRPNFHILDSKQHNYQEAGQGSKKAGHKLAAKRPPAESPSPLSAFKVRKEKLGDRITALQQLVSPFGKTDTASVLHEAIEYIKFLHDQVSVLSTPYLKNGSPQLQYQQAEDKIKDAREQIKDLKSRGLCLVPISTTFPVATETNTYFWTPTFGGCFR</sequence>
<evidence type="ECO:0000259" key="8">
    <source>
        <dbReference type="PROSITE" id="PS50888"/>
    </source>
</evidence>
<evidence type="ECO:0000256" key="1">
    <source>
        <dbReference type="ARBA" id="ARBA00004123"/>
    </source>
</evidence>
<dbReference type="GO" id="GO:0046983">
    <property type="term" value="F:protein dimerization activity"/>
    <property type="evidence" value="ECO:0007669"/>
    <property type="project" value="InterPro"/>
</dbReference>
<dbReference type="OrthoDB" id="673975at2759"/>
<dbReference type="EMBL" id="BKCP01008181">
    <property type="protein sequence ID" value="GER48166.1"/>
    <property type="molecule type" value="Genomic_DNA"/>
</dbReference>
<proteinExistence type="predicted"/>
<dbReference type="GO" id="GO:0000981">
    <property type="term" value="F:DNA-binding transcription factor activity, RNA polymerase II-specific"/>
    <property type="evidence" value="ECO:0007669"/>
    <property type="project" value="TreeGrafter"/>
</dbReference>
<evidence type="ECO:0000256" key="3">
    <source>
        <dbReference type="ARBA" id="ARBA00023015"/>
    </source>
</evidence>
<comment type="subunit">
    <text evidence="2">Homodimer.</text>
</comment>
<evidence type="ECO:0000256" key="7">
    <source>
        <dbReference type="SAM" id="MobiDB-lite"/>
    </source>
</evidence>
<accession>A0A5A7QT62</accession>
<feature type="domain" description="BHLH" evidence="8">
    <location>
        <begin position="262"/>
        <end position="311"/>
    </location>
</feature>
<keyword evidence="4 9" id="KW-0238">DNA-binding</keyword>